<evidence type="ECO:0000313" key="3">
    <source>
        <dbReference type="EMBL" id="OQM39054.1"/>
    </source>
</evidence>
<feature type="transmembrane region" description="Helical" evidence="2">
    <location>
        <begin position="56"/>
        <end position="75"/>
    </location>
</feature>
<organism evidence="3 4">
    <name type="scientific">Citrobacter braakii</name>
    <dbReference type="NCBI Taxonomy" id="57706"/>
    <lineage>
        <taxon>Bacteria</taxon>
        <taxon>Pseudomonadati</taxon>
        <taxon>Pseudomonadota</taxon>
        <taxon>Gammaproteobacteria</taxon>
        <taxon>Enterobacterales</taxon>
        <taxon>Enterobacteriaceae</taxon>
        <taxon>Citrobacter</taxon>
        <taxon>Citrobacter freundii complex</taxon>
    </lineage>
</organism>
<comment type="caution">
    <text evidence="3">The sequence shown here is derived from an EMBL/GenBank/DDBJ whole genome shotgun (WGS) entry which is preliminary data.</text>
</comment>
<name>A0A1V8NRL3_CITBR</name>
<feature type="transmembrane region" description="Helical" evidence="2">
    <location>
        <begin position="156"/>
        <end position="176"/>
    </location>
</feature>
<keyword evidence="2" id="KW-1133">Transmembrane helix</keyword>
<evidence type="ECO:0000256" key="2">
    <source>
        <dbReference type="SAM" id="Phobius"/>
    </source>
</evidence>
<reference evidence="3 4" key="1">
    <citation type="submission" date="2017-03" db="EMBL/GenBank/DDBJ databases">
        <authorList>
            <person name="Afonso C.L."/>
            <person name="Miller P.J."/>
            <person name="Scott M.A."/>
            <person name="Spackman E."/>
            <person name="Goraichik I."/>
            <person name="Dimitrov K.M."/>
            <person name="Suarez D.L."/>
            <person name="Swayne D.E."/>
        </authorList>
    </citation>
    <scope>NUCLEOTIDE SEQUENCE [LARGE SCALE GENOMIC DNA]</scope>
    <source>
        <strain evidence="3 4">ATCC 51113</strain>
    </source>
</reference>
<gene>
    <name evidence="3" type="ORF">BZK42_26945</name>
</gene>
<dbReference type="EMBL" id="NAEW01000036">
    <property type="protein sequence ID" value="OQM39054.1"/>
    <property type="molecule type" value="Genomic_DNA"/>
</dbReference>
<evidence type="ECO:0000313" key="4">
    <source>
        <dbReference type="Proteomes" id="UP000192573"/>
    </source>
</evidence>
<feature type="region of interest" description="Disordered" evidence="1">
    <location>
        <begin position="255"/>
        <end position="276"/>
    </location>
</feature>
<keyword evidence="2" id="KW-0472">Membrane</keyword>
<accession>A0A1V8NRL3</accession>
<feature type="transmembrane region" description="Helical" evidence="2">
    <location>
        <begin position="87"/>
        <end position="108"/>
    </location>
</feature>
<dbReference type="AlphaFoldDB" id="A0A1V8NRL3"/>
<proteinExistence type="predicted"/>
<dbReference type="Proteomes" id="UP000192573">
    <property type="component" value="Unassembled WGS sequence"/>
</dbReference>
<sequence length="276" mass="31570">MTRKTRKTMMKNEHKDLNTVLSSFNNNRERIKLLSETREILDYFYANTSNSRISPWFFASGMTLSCLTGIIFYYIKNDSITKLTEIQLLFNCAFTPVLILLLLTLFLLAKTKQFGRTDDITIQTCKKRSDWSAPALKISLKLISSTQESYEKRLNIFKLICGVFTFIITFIIPILTSKITDPDAPLHLLNLVLSDVHVTIIFLFVFTCISSIIIYTYVEFAFLTFHINICSKIKSSIGLLISVIDNALPELANNKSNESDYSQSRNNQVPPETKNT</sequence>
<protein>
    <submittedName>
        <fullName evidence="3">Uncharacterized protein</fullName>
    </submittedName>
</protein>
<keyword evidence="2" id="KW-0812">Transmembrane</keyword>
<feature type="transmembrane region" description="Helical" evidence="2">
    <location>
        <begin position="196"/>
        <end position="218"/>
    </location>
</feature>
<evidence type="ECO:0000256" key="1">
    <source>
        <dbReference type="SAM" id="MobiDB-lite"/>
    </source>
</evidence>
<dbReference type="RefSeq" id="WP_080861180.1">
    <property type="nucleotide sequence ID" value="NZ_CP077405.1"/>
</dbReference>